<comment type="caution">
    <text evidence="3">The sequence shown here is derived from an EMBL/GenBank/DDBJ whole genome shotgun (WGS) entry which is preliminary data.</text>
</comment>
<keyword evidence="1" id="KW-0732">Signal</keyword>
<dbReference type="InterPro" id="IPR011042">
    <property type="entry name" value="6-blade_b-propeller_TolB-like"/>
</dbReference>
<dbReference type="RefSeq" id="WP_350400482.1">
    <property type="nucleotide sequence ID" value="NZ_JBELOE010000064.1"/>
</dbReference>
<organism evidence="3 4">
    <name type="scientific">Catenovulum sediminis</name>
    <dbReference type="NCBI Taxonomy" id="1740262"/>
    <lineage>
        <taxon>Bacteria</taxon>
        <taxon>Pseudomonadati</taxon>
        <taxon>Pseudomonadota</taxon>
        <taxon>Gammaproteobacteria</taxon>
        <taxon>Alteromonadales</taxon>
        <taxon>Alteromonadaceae</taxon>
        <taxon>Catenovulum</taxon>
    </lineage>
</organism>
<dbReference type="Proteomes" id="UP001467690">
    <property type="component" value="Unassembled WGS sequence"/>
</dbReference>
<accession>A0ABV1RCS0</accession>
<keyword evidence="2" id="KW-0325">Glycoprotein</keyword>
<name>A0ABV1RCS0_9ALTE</name>
<gene>
    <name evidence="3" type="ORF">ABS311_02345</name>
</gene>
<dbReference type="PANTHER" id="PTHR10680:SF14">
    <property type="entry name" value="PEPTIDYL-GLYCINE ALPHA-AMIDATING MONOOXYGENASE"/>
    <property type="match status" value="1"/>
</dbReference>
<dbReference type="SUPFAM" id="SSF101898">
    <property type="entry name" value="NHL repeat"/>
    <property type="match status" value="1"/>
</dbReference>
<keyword evidence="4" id="KW-1185">Reference proteome</keyword>
<dbReference type="PANTHER" id="PTHR10680">
    <property type="entry name" value="PEPTIDYL-GLYCINE ALPHA-AMIDATING MONOOXYGENASE"/>
    <property type="match status" value="1"/>
</dbReference>
<evidence type="ECO:0000256" key="1">
    <source>
        <dbReference type="ARBA" id="ARBA00022729"/>
    </source>
</evidence>
<dbReference type="InterPro" id="IPR006311">
    <property type="entry name" value="TAT_signal"/>
</dbReference>
<evidence type="ECO:0000313" key="4">
    <source>
        <dbReference type="Proteomes" id="UP001467690"/>
    </source>
</evidence>
<evidence type="ECO:0000256" key="2">
    <source>
        <dbReference type="ARBA" id="ARBA00023180"/>
    </source>
</evidence>
<dbReference type="Gene3D" id="2.120.10.30">
    <property type="entry name" value="TolB, C-terminal domain"/>
    <property type="match status" value="1"/>
</dbReference>
<reference evidence="3 4" key="1">
    <citation type="submission" date="2024-06" db="EMBL/GenBank/DDBJ databases">
        <authorList>
            <person name="Chen R.Y."/>
        </authorList>
    </citation>
    <scope>NUCLEOTIDE SEQUENCE [LARGE SCALE GENOMIC DNA]</scope>
    <source>
        <strain evidence="3 4">D2</strain>
    </source>
</reference>
<protein>
    <submittedName>
        <fullName evidence="3">6-bladed beta-propeller</fullName>
    </submittedName>
</protein>
<sequence>MTDIQTSKRDFIKGASVLGASAFISGAALKVSAHEPDKKHPPESALRSAHGQIIGHGDFKYKVNYHWGDLNPHTHPVENTHGLAVDSKGRIIMCTDSDVNNFIVYNKDGKLLDAWGTQHPGAHSVKVVNENGEDVIYIVDGGWILNRHRTSNQWKGKWVKQTGFVSKLTIDGKLIYTLGHPMHIGIYKPGMPFNPTDIAIAPNGDLYVTDGYGSDYVIQYDTHGRYIRHWGGRSNTDANMNLVNTHGIGVDLRNPNDPHLLVSSREHRQLKSFSMDGKFRSNLNLPGAYVGGPVYKGEHFYAPVCWSQVDGKRTQNSGFITILDKNNRVVSNPGGTEPVYKNGILQPMQSTFDVFNHCHAVCVDEDENLYVGQWNANQAYPIKLERV</sequence>
<evidence type="ECO:0000313" key="3">
    <source>
        <dbReference type="EMBL" id="MER2490724.1"/>
    </source>
</evidence>
<dbReference type="EMBL" id="JBELOE010000064">
    <property type="protein sequence ID" value="MER2490724.1"/>
    <property type="molecule type" value="Genomic_DNA"/>
</dbReference>
<proteinExistence type="predicted"/>
<dbReference type="PROSITE" id="PS51318">
    <property type="entry name" value="TAT"/>
    <property type="match status" value="1"/>
</dbReference>